<dbReference type="OrthoDB" id="10003767at2759"/>
<proteinExistence type="predicted"/>
<evidence type="ECO:0000259" key="1">
    <source>
        <dbReference type="Pfam" id="PF01636"/>
    </source>
</evidence>
<dbReference type="PANTHER" id="PTHR21310:SF15">
    <property type="entry name" value="AMINOGLYCOSIDE PHOSPHOTRANSFERASE DOMAIN-CONTAINING PROTEIN"/>
    <property type="match status" value="1"/>
</dbReference>
<dbReference type="Gene3D" id="3.90.1200.10">
    <property type="match status" value="1"/>
</dbReference>
<dbReference type="InterPro" id="IPR011009">
    <property type="entry name" value="Kinase-like_dom_sf"/>
</dbReference>
<reference evidence="2" key="1">
    <citation type="journal article" date="2020" name="Fungal Divers.">
        <title>Resolving the Mortierellaceae phylogeny through synthesis of multi-gene phylogenetics and phylogenomics.</title>
        <authorList>
            <person name="Vandepol N."/>
            <person name="Liber J."/>
            <person name="Desiro A."/>
            <person name="Na H."/>
            <person name="Kennedy M."/>
            <person name="Barry K."/>
            <person name="Grigoriev I.V."/>
            <person name="Miller A.N."/>
            <person name="O'Donnell K."/>
            <person name="Stajich J.E."/>
            <person name="Bonito G."/>
        </authorList>
    </citation>
    <scope>NUCLEOTIDE SEQUENCE</scope>
    <source>
        <strain evidence="2">KOD948</strain>
    </source>
</reference>
<dbReference type="InterPro" id="IPR002575">
    <property type="entry name" value="Aminoglycoside_PTrfase"/>
</dbReference>
<dbReference type="SUPFAM" id="SSF56112">
    <property type="entry name" value="Protein kinase-like (PK-like)"/>
    <property type="match status" value="1"/>
</dbReference>
<keyword evidence="3" id="KW-1185">Reference proteome</keyword>
<accession>A0A9P6U5N8</accession>
<name>A0A9P6U5N8_9FUNG</name>
<evidence type="ECO:0000313" key="3">
    <source>
        <dbReference type="Proteomes" id="UP000726737"/>
    </source>
</evidence>
<dbReference type="InterPro" id="IPR051678">
    <property type="entry name" value="AGP_Transferase"/>
</dbReference>
<feature type="domain" description="Aminoglycoside phosphotransferase" evidence="1">
    <location>
        <begin position="61"/>
        <end position="305"/>
    </location>
</feature>
<dbReference type="EMBL" id="JAAAJA010000144">
    <property type="protein sequence ID" value="KAG0260786.1"/>
    <property type="molecule type" value="Genomic_DNA"/>
</dbReference>
<dbReference type="Proteomes" id="UP000726737">
    <property type="component" value="Unassembled WGS sequence"/>
</dbReference>
<dbReference type="PANTHER" id="PTHR21310">
    <property type="entry name" value="AMINOGLYCOSIDE PHOSPHOTRANSFERASE-RELATED-RELATED"/>
    <property type="match status" value="1"/>
</dbReference>
<comment type="caution">
    <text evidence="2">The sequence shown here is derived from an EMBL/GenBank/DDBJ whole genome shotgun (WGS) entry which is preliminary data.</text>
</comment>
<dbReference type="Pfam" id="PF01636">
    <property type="entry name" value="APH"/>
    <property type="match status" value="1"/>
</dbReference>
<gene>
    <name evidence="2" type="ORF">BG011_001625</name>
</gene>
<sequence length="418" mass="47953">MKADTTIVIPILESQDEASLVSDIYNETHGPRKGIFLTIKQAQQLIQFHLPDKQLERLFYFKRGYNNRVYLAQCTDGTEYVVRLAGRFWDHKKITNEVLALQLARTALEDVVNVPEIVGTSIEEAKVHREQESRIIPYDYIIMSRLSGVPLDTIWKELAFEDKKRIVDQVAKIFARLRSIELTAVGNFVSGPGGKPEVGLMMEGGGGPYKTWGEYVAGNIQQEVKNMLRQETKFVEISHHLPRLETLVEMVHSGDLEKRFKEKNRSSGGVTIDRPISFLHGDFESRNMLVVGTTIVGLHDFEFAGGFPSEQEWCAGFEWLFARAVDPFDAGEQQKLRDMTEDQKELLAYFLGILKDRHGVRQYGAGYQEYKVVLYHLQNNIAPWWLRDYERHEWTETQLQSMKEASESLDKALVFLGC</sequence>
<evidence type="ECO:0000313" key="2">
    <source>
        <dbReference type="EMBL" id="KAG0260786.1"/>
    </source>
</evidence>
<dbReference type="AlphaFoldDB" id="A0A9P6U5N8"/>
<organism evidence="2 3">
    <name type="scientific">Mortierella polycephala</name>
    <dbReference type="NCBI Taxonomy" id="41804"/>
    <lineage>
        <taxon>Eukaryota</taxon>
        <taxon>Fungi</taxon>
        <taxon>Fungi incertae sedis</taxon>
        <taxon>Mucoromycota</taxon>
        <taxon>Mortierellomycotina</taxon>
        <taxon>Mortierellomycetes</taxon>
        <taxon>Mortierellales</taxon>
        <taxon>Mortierellaceae</taxon>
        <taxon>Mortierella</taxon>
    </lineage>
</organism>
<protein>
    <recommendedName>
        <fullName evidence="1">Aminoglycoside phosphotransferase domain-containing protein</fullName>
    </recommendedName>
</protein>